<organism evidence="1 2">
    <name type="scientific">Nonlabens marinus S1-08</name>
    <dbReference type="NCBI Taxonomy" id="1454201"/>
    <lineage>
        <taxon>Bacteria</taxon>
        <taxon>Pseudomonadati</taxon>
        <taxon>Bacteroidota</taxon>
        <taxon>Flavobacteriia</taxon>
        <taxon>Flavobacteriales</taxon>
        <taxon>Flavobacteriaceae</taxon>
        <taxon>Nonlabens</taxon>
    </lineage>
</organism>
<reference evidence="1 2" key="1">
    <citation type="journal article" date="2014" name="Proc. Natl. Acad. Sci. U.S.A.">
        <title>Functional characterization of flavobacteria rhodopsins reveals a unique class of light-driven chloride pump in bacteria.</title>
        <authorList>
            <person name="Yoshizawa S."/>
            <person name="Kumagai Y."/>
            <person name="Kim H."/>
            <person name="Ogura Y."/>
            <person name="Hayashi T."/>
            <person name="Iwasaki W."/>
            <person name="DeLong E.F."/>
            <person name="Kogure K."/>
        </authorList>
    </citation>
    <scope>NUCLEOTIDE SEQUENCE [LARGE SCALE GENOMIC DNA]</scope>
    <source>
        <strain evidence="1 2">S1-08</strain>
    </source>
</reference>
<dbReference type="Pfam" id="PF20113">
    <property type="entry name" value="DUF6503"/>
    <property type="match status" value="1"/>
</dbReference>
<dbReference type="HOGENOM" id="CLU_1114512_0_0_10"/>
<dbReference type="InterPro" id="IPR045444">
    <property type="entry name" value="DUF6503"/>
</dbReference>
<sequence length="220" mass="25574">MDLSIQAHGADLAANARMDFIFRGINYSVDRYDGQFAYERRFRQGDMDVLDRLDNNGFTRHFNDSLVVLNDTIAQRYQSSVNSVIYFAQLPYGLDGDAVNLKLIGTDSIMDSNYYEIQVTFKEEGGGEDHEDVFVYWIDTQDYLIDYMAYSYCEDDCGFRFRESVNRRNLNGITVQDYNNYKSNRQDPKLEDLDDAFEAGKLQLLSEIKTEFPDVKLHNK</sequence>
<dbReference type="EMBL" id="AP014548">
    <property type="protein sequence ID" value="BAO56067.1"/>
    <property type="molecule type" value="Genomic_DNA"/>
</dbReference>
<proteinExistence type="predicted"/>
<keyword evidence="2" id="KW-1185">Reference proteome</keyword>
<protein>
    <recommendedName>
        <fullName evidence="3">Deoxyribose-phosphate aldolase</fullName>
    </recommendedName>
</protein>
<name>W8VXK1_9FLAO</name>
<dbReference type="Proteomes" id="UP000031760">
    <property type="component" value="Chromosome"/>
</dbReference>
<evidence type="ECO:0008006" key="3">
    <source>
        <dbReference type="Google" id="ProtNLM"/>
    </source>
</evidence>
<accession>W8VXK1</accession>
<gene>
    <name evidence="1" type="ORF">NMS_2058</name>
</gene>
<dbReference type="AlphaFoldDB" id="W8VXK1"/>
<evidence type="ECO:0000313" key="1">
    <source>
        <dbReference type="EMBL" id="BAO56067.1"/>
    </source>
</evidence>
<dbReference type="STRING" id="1454201.NMS_2058"/>
<dbReference type="KEGG" id="nmf:NMS_2058"/>
<evidence type="ECO:0000313" key="2">
    <source>
        <dbReference type="Proteomes" id="UP000031760"/>
    </source>
</evidence>